<dbReference type="AlphaFoldDB" id="A0A286UVY7"/>
<keyword evidence="3" id="KW-1185">Reference proteome</keyword>
<dbReference type="InParanoid" id="A0A286UVY7"/>
<sequence length="228" mass="25767">MPKVKNQSPSQSALRPNVRRKYGPRPLKTSYEHYLKRTIAQKRLKWNRPIKKNKDKKPVIKYVDIGIQTDVELPPSGDQIRSDKTNEIPQQPLPHSYSYSDLWPSLDTWLSDSGPILSQSQVVSPGIDLSGVDLSQFYLLTNQQTSLGSNIPVPGYQPDQDLNQYLFGTPSNRDENNAMLDCTMGSDDLTFYQSMDLDFSLLVPPTGGIYCSVIQSPHMIHLSKTLRT</sequence>
<evidence type="ECO:0000256" key="1">
    <source>
        <dbReference type="SAM" id="MobiDB-lite"/>
    </source>
</evidence>
<reference evidence="2 3" key="1">
    <citation type="journal article" date="2017" name="Mol. Ecol.">
        <title>Comparative and population genomic landscape of Phellinus noxius: A hypervariable fungus causing root rot in trees.</title>
        <authorList>
            <person name="Chung C.L."/>
            <person name="Lee T.J."/>
            <person name="Akiba M."/>
            <person name="Lee H.H."/>
            <person name="Kuo T.H."/>
            <person name="Liu D."/>
            <person name="Ke H.M."/>
            <person name="Yokoi T."/>
            <person name="Roa M.B."/>
            <person name="Lu M.J."/>
            <person name="Chang Y.Y."/>
            <person name="Ann P.J."/>
            <person name="Tsai J.N."/>
            <person name="Chen C.Y."/>
            <person name="Tzean S.S."/>
            <person name="Ota Y."/>
            <person name="Hattori T."/>
            <person name="Sahashi N."/>
            <person name="Liou R.F."/>
            <person name="Kikuchi T."/>
            <person name="Tsai I.J."/>
        </authorList>
    </citation>
    <scope>NUCLEOTIDE SEQUENCE [LARGE SCALE GENOMIC DNA]</scope>
    <source>
        <strain evidence="2 3">FFPRI411160</strain>
    </source>
</reference>
<comment type="caution">
    <text evidence="2">The sequence shown here is derived from an EMBL/GenBank/DDBJ whole genome shotgun (WGS) entry which is preliminary data.</text>
</comment>
<evidence type="ECO:0000313" key="3">
    <source>
        <dbReference type="Proteomes" id="UP000217199"/>
    </source>
</evidence>
<proteinExistence type="predicted"/>
<feature type="region of interest" description="Disordered" evidence="1">
    <location>
        <begin position="1"/>
        <end position="28"/>
    </location>
</feature>
<gene>
    <name evidence="2" type="ORF">PNOK_0081500</name>
</gene>
<dbReference type="EMBL" id="NBII01000001">
    <property type="protein sequence ID" value="PAV23747.1"/>
    <property type="molecule type" value="Genomic_DNA"/>
</dbReference>
<accession>A0A286UVY7</accession>
<evidence type="ECO:0000313" key="2">
    <source>
        <dbReference type="EMBL" id="PAV23747.1"/>
    </source>
</evidence>
<feature type="compositionally biased region" description="Polar residues" evidence="1">
    <location>
        <begin position="1"/>
        <end position="14"/>
    </location>
</feature>
<name>A0A286UVY7_9AGAM</name>
<organism evidence="2 3">
    <name type="scientific">Pyrrhoderma noxium</name>
    <dbReference type="NCBI Taxonomy" id="2282107"/>
    <lineage>
        <taxon>Eukaryota</taxon>
        <taxon>Fungi</taxon>
        <taxon>Dikarya</taxon>
        <taxon>Basidiomycota</taxon>
        <taxon>Agaricomycotina</taxon>
        <taxon>Agaricomycetes</taxon>
        <taxon>Hymenochaetales</taxon>
        <taxon>Hymenochaetaceae</taxon>
        <taxon>Pyrrhoderma</taxon>
    </lineage>
</organism>
<dbReference type="Proteomes" id="UP000217199">
    <property type="component" value="Unassembled WGS sequence"/>
</dbReference>
<protein>
    <submittedName>
        <fullName evidence="2">Uncharacterized protein</fullName>
    </submittedName>
</protein>